<accession>A0ABR1K2U6</accession>
<keyword evidence="3" id="KW-1185">Reference proteome</keyword>
<evidence type="ECO:0000313" key="2">
    <source>
        <dbReference type="EMBL" id="KAK7471311.1"/>
    </source>
</evidence>
<organism evidence="2 3">
    <name type="scientific">Marasmiellus scandens</name>
    <dbReference type="NCBI Taxonomy" id="2682957"/>
    <lineage>
        <taxon>Eukaryota</taxon>
        <taxon>Fungi</taxon>
        <taxon>Dikarya</taxon>
        <taxon>Basidiomycota</taxon>
        <taxon>Agaricomycotina</taxon>
        <taxon>Agaricomycetes</taxon>
        <taxon>Agaricomycetidae</taxon>
        <taxon>Agaricales</taxon>
        <taxon>Marasmiineae</taxon>
        <taxon>Omphalotaceae</taxon>
        <taxon>Marasmiellus</taxon>
    </lineage>
</organism>
<gene>
    <name evidence="2" type="ORF">VKT23_002720</name>
</gene>
<dbReference type="Proteomes" id="UP001498398">
    <property type="component" value="Unassembled WGS sequence"/>
</dbReference>
<feature type="region of interest" description="Disordered" evidence="1">
    <location>
        <begin position="86"/>
        <end position="162"/>
    </location>
</feature>
<comment type="caution">
    <text evidence="2">The sequence shown here is derived from an EMBL/GenBank/DDBJ whole genome shotgun (WGS) entry which is preliminary data.</text>
</comment>
<name>A0ABR1K2U6_9AGAR</name>
<evidence type="ECO:0000313" key="3">
    <source>
        <dbReference type="Proteomes" id="UP001498398"/>
    </source>
</evidence>
<sequence>MNVQIPANSHPANFIEDLIMHFHCVEAADKDFKIPATLQVLILLSKLPDTYKTIIDNIASDPISGVKNYAIEDIKNCVIMVFEGTGKGKRKDAGKQAQKLSAVKRKREDPKFKQQQCQNSGKDATNQGGNQNSKGHSKRAGKGKGKGCQHDDHGHSHVATAA</sequence>
<evidence type="ECO:0000256" key="1">
    <source>
        <dbReference type="SAM" id="MobiDB-lite"/>
    </source>
</evidence>
<feature type="compositionally biased region" description="Polar residues" evidence="1">
    <location>
        <begin position="113"/>
        <end position="134"/>
    </location>
</feature>
<feature type="compositionally biased region" description="Basic residues" evidence="1">
    <location>
        <begin position="135"/>
        <end position="147"/>
    </location>
</feature>
<reference evidence="2 3" key="1">
    <citation type="submission" date="2024-01" db="EMBL/GenBank/DDBJ databases">
        <title>A draft genome for the cacao thread blight pathogen Marasmiellus scandens.</title>
        <authorList>
            <person name="Baruah I.K."/>
            <person name="Leung J."/>
            <person name="Bukari Y."/>
            <person name="Amoako-Attah I."/>
            <person name="Meinhardt L.W."/>
            <person name="Bailey B.A."/>
            <person name="Cohen S.P."/>
        </authorList>
    </citation>
    <scope>NUCLEOTIDE SEQUENCE [LARGE SCALE GENOMIC DNA]</scope>
    <source>
        <strain evidence="2 3">GH-19</strain>
    </source>
</reference>
<dbReference type="EMBL" id="JBANRG010000002">
    <property type="protein sequence ID" value="KAK7471311.1"/>
    <property type="molecule type" value="Genomic_DNA"/>
</dbReference>
<proteinExistence type="predicted"/>
<protein>
    <submittedName>
        <fullName evidence="2">Uncharacterized protein</fullName>
    </submittedName>
</protein>